<feature type="compositionally biased region" description="Low complexity" evidence="10">
    <location>
        <begin position="359"/>
        <end position="377"/>
    </location>
</feature>
<dbReference type="GO" id="GO:0006097">
    <property type="term" value="P:glyoxylate cycle"/>
    <property type="evidence" value="ECO:0007669"/>
    <property type="project" value="UniProtKB-KW"/>
</dbReference>
<comment type="caution">
    <text evidence="11">The sequence shown here is derived from an EMBL/GenBank/DDBJ whole genome shotgun (WGS) entry which is preliminary data.</text>
</comment>
<evidence type="ECO:0000256" key="1">
    <source>
        <dbReference type="ARBA" id="ARBA00003575"/>
    </source>
</evidence>
<dbReference type="InterPro" id="IPR040442">
    <property type="entry name" value="Pyrv_kinase-like_dom_sf"/>
</dbReference>
<dbReference type="Proteomes" id="UP001190700">
    <property type="component" value="Unassembled WGS sequence"/>
</dbReference>
<dbReference type="PANTHER" id="PTHR21631">
    <property type="entry name" value="ISOCITRATE LYASE/MALATE SYNTHASE"/>
    <property type="match status" value="1"/>
</dbReference>
<evidence type="ECO:0000313" key="12">
    <source>
        <dbReference type="Proteomes" id="UP001190700"/>
    </source>
</evidence>
<evidence type="ECO:0000256" key="10">
    <source>
        <dbReference type="SAM" id="MobiDB-lite"/>
    </source>
</evidence>
<dbReference type="InterPro" id="IPR039556">
    <property type="entry name" value="ICL/PEPM"/>
</dbReference>
<reference evidence="11 12" key="1">
    <citation type="journal article" date="2015" name="Genome Biol. Evol.">
        <title>Comparative Genomics of a Bacterivorous Green Alga Reveals Evolutionary Causalities and Consequences of Phago-Mixotrophic Mode of Nutrition.</title>
        <authorList>
            <person name="Burns J.A."/>
            <person name="Paasch A."/>
            <person name="Narechania A."/>
            <person name="Kim E."/>
        </authorList>
    </citation>
    <scope>NUCLEOTIDE SEQUENCE [LARGE SCALE GENOMIC DNA]</scope>
    <source>
        <strain evidence="11 12">PLY_AMNH</strain>
    </source>
</reference>
<dbReference type="GO" id="GO:0006099">
    <property type="term" value="P:tricarboxylic acid cycle"/>
    <property type="evidence" value="ECO:0007669"/>
    <property type="project" value="UniProtKB-KW"/>
</dbReference>
<dbReference type="SUPFAM" id="SSF51621">
    <property type="entry name" value="Phosphoenolpyruvate/pyruvate domain"/>
    <property type="match status" value="1"/>
</dbReference>
<keyword evidence="8 9" id="KW-0456">Lyase</keyword>
<feature type="compositionally biased region" description="Low complexity" evidence="10">
    <location>
        <begin position="339"/>
        <end position="350"/>
    </location>
</feature>
<dbReference type="InterPro" id="IPR015813">
    <property type="entry name" value="Pyrv/PenolPyrv_kinase-like_dom"/>
</dbReference>
<dbReference type="EMBL" id="LGRX02035926">
    <property type="protein sequence ID" value="KAK3232692.1"/>
    <property type="molecule type" value="Genomic_DNA"/>
</dbReference>
<comment type="function">
    <text evidence="1">Involved in storage lipid mobilization during the growth of higher plant seedling.</text>
</comment>
<dbReference type="AlphaFoldDB" id="A0AAE0BB97"/>
<dbReference type="Pfam" id="PF00463">
    <property type="entry name" value="ICL"/>
    <property type="match status" value="1"/>
</dbReference>
<gene>
    <name evidence="11" type="ORF">CYMTET_56962</name>
</gene>
<evidence type="ECO:0000256" key="6">
    <source>
        <dbReference type="ARBA" id="ARBA00022453"/>
    </source>
</evidence>
<dbReference type="Gene3D" id="3.20.20.60">
    <property type="entry name" value="Phosphoenolpyruvate-binding domains"/>
    <property type="match status" value="1"/>
</dbReference>
<feature type="compositionally biased region" description="Gly residues" evidence="10">
    <location>
        <begin position="428"/>
        <end position="447"/>
    </location>
</feature>
<comment type="pathway">
    <text evidence="3">Carbohydrate metabolism; glyoxylate cycle; (S)-malate from isocitrate: step 1/2.</text>
</comment>
<keyword evidence="5" id="KW-0329">Glyoxylate bypass</keyword>
<dbReference type="PANTHER" id="PTHR21631:SF3">
    <property type="entry name" value="BIFUNCTIONAL GLYOXYLATE CYCLE PROTEIN"/>
    <property type="match status" value="1"/>
</dbReference>
<dbReference type="InterPro" id="IPR018523">
    <property type="entry name" value="Isocitrate_lyase_ph_CS"/>
</dbReference>
<evidence type="ECO:0000256" key="4">
    <source>
        <dbReference type="ARBA" id="ARBA00012909"/>
    </source>
</evidence>
<evidence type="ECO:0000256" key="2">
    <source>
        <dbReference type="ARBA" id="ARBA00004130"/>
    </source>
</evidence>
<evidence type="ECO:0000256" key="8">
    <source>
        <dbReference type="ARBA" id="ARBA00023239"/>
    </source>
</evidence>
<dbReference type="InterPro" id="IPR006254">
    <property type="entry name" value="Isocitrate_lyase"/>
</dbReference>
<feature type="region of interest" description="Disordered" evidence="10">
    <location>
        <begin position="320"/>
        <end position="497"/>
    </location>
</feature>
<keyword evidence="12" id="KW-1185">Reference proteome</keyword>
<name>A0AAE0BB97_9CHLO</name>
<dbReference type="PROSITE" id="PS00161">
    <property type="entry name" value="ISOCITRATE_LYASE"/>
    <property type="match status" value="1"/>
</dbReference>
<keyword evidence="6" id="KW-0330">Glyoxysome</keyword>
<sequence>MKHNRPYATTSFGVDPEAKANKEEVDDVLKWWSEPRWDYTERRYTAAQVVNLRGTVKIDYPSSKFADKAYNFFSELKAAGRTDATFGALDPVQVTQMAKYLKTIYVSGWQSSSTASTSNEPGPDVADYPMDTVPNKVEQLFNAQLFHDRKQRNERAAWHSNARLQTPPVDYFAPIIADADTGHGGLTATMKLTKMFVENGAAGIHLEDQKPGTKKCGHMGGKVLVNTQEHIDRLTAARLQCDIMGTNTLIVARTDADAANLIDSNWDSRDQPFILGTCNQQLSPMAQMFEELSGMETDADITKAQEDWVREAHLCTYSGPPPAARSCTSSSRGRQPSARCRSSSSRGRQSSSRRRTSSSRRCTSSSRGRRTCGCGRRTCGGGGGPAAAEEERQAEEACSGGRRTCGGGRRTGGSGRREVRPREEDAAAGGGGAAAGGGLAAAGGGGAAAEEEVQRREEDRRPREEEVQRREEELRQREEGWRQREEDLWPREHFPGI</sequence>
<protein>
    <recommendedName>
        <fullName evidence="4 9">Isocitrate lyase</fullName>
    </recommendedName>
</protein>
<evidence type="ECO:0000256" key="7">
    <source>
        <dbReference type="ARBA" id="ARBA00022532"/>
    </source>
</evidence>
<organism evidence="11 12">
    <name type="scientific">Cymbomonas tetramitiformis</name>
    <dbReference type="NCBI Taxonomy" id="36881"/>
    <lineage>
        <taxon>Eukaryota</taxon>
        <taxon>Viridiplantae</taxon>
        <taxon>Chlorophyta</taxon>
        <taxon>Pyramimonadophyceae</taxon>
        <taxon>Pyramimonadales</taxon>
        <taxon>Pyramimonadaceae</taxon>
        <taxon>Cymbomonas</taxon>
    </lineage>
</organism>
<feature type="compositionally biased region" description="Basic and acidic residues" evidence="10">
    <location>
        <begin position="452"/>
        <end position="497"/>
    </location>
</feature>
<evidence type="ECO:0000256" key="9">
    <source>
        <dbReference type="PIRNR" id="PIRNR001362"/>
    </source>
</evidence>
<accession>A0AAE0BB97</accession>
<comment type="similarity">
    <text evidence="9">Belongs to the isocitrate lyase/PEP mutase superfamily. Isocitrate lyase family.</text>
</comment>
<feature type="compositionally biased region" description="Gly residues" evidence="10">
    <location>
        <begin position="403"/>
        <end position="414"/>
    </location>
</feature>
<keyword evidence="7" id="KW-0816">Tricarboxylic acid cycle</keyword>
<dbReference type="GO" id="GO:0009514">
    <property type="term" value="C:glyoxysome"/>
    <property type="evidence" value="ECO:0007669"/>
    <property type="project" value="UniProtKB-SubCell"/>
</dbReference>
<proteinExistence type="inferred from homology"/>
<dbReference type="CDD" id="cd00377">
    <property type="entry name" value="ICL_PEPM"/>
    <property type="match status" value="1"/>
</dbReference>
<dbReference type="NCBIfam" id="TIGR01346">
    <property type="entry name" value="isocit_lyase"/>
    <property type="match status" value="1"/>
</dbReference>
<evidence type="ECO:0000256" key="3">
    <source>
        <dbReference type="ARBA" id="ARBA00004793"/>
    </source>
</evidence>
<dbReference type="GO" id="GO:0004451">
    <property type="term" value="F:isocitrate lyase activity"/>
    <property type="evidence" value="ECO:0007669"/>
    <property type="project" value="InterPro"/>
</dbReference>
<feature type="compositionally biased region" description="Basic and acidic residues" evidence="10">
    <location>
        <begin position="415"/>
        <end position="425"/>
    </location>
</feature>
<evidence type="ECO:0000313" key="11">
    <source>
        <dbReference type="EMBL" id="KAK3232692.1"/>
    </source>
</evidence>
<comment type="subcellular location">
    <subcellularLocation>
        <location evidence="2">Glyoxysome</location>
    </subcellularLocation>
</comment>
<evidence type="ECO:0000256" key="5">
    <source>
        <dbReference type="ARBA" id="ARBA00022435"/>
    </source>
</evidence>